<dbReference type="Gene3D" id="3.20.20.140">
    <property type="entry name" value="Metal-dependent hydrolases"/>
    <property type="match status" value="1"/>
</dbReference>
<gene>
    <name evidence="3" type="ORF">C7387_1193</name>
</gene>
<accession>A0ABX9S101</accession>
<dbReference type="EMBL" id="RBIZ01000003">
    <property type="protein sequence ID" value="RKR64495.1"/>
    <property type="molecule type" value="Genomic_DNA"/>
</dbReference>
<proteinExistence type="predicted"/>
<comment type="caution">
    <text evidence="3">The sequence shown here is derived from an EMBL/GenBank/DDBJ whole genome shotgun (WGS) entry which is preliminary data.</text>
</comment>
<dbReference type="InterPro" id="IPR013108">
    <property type="entry name" value="Amidohydro_3"/>
</dbReference>
<evidence type="ECO:0000256" key="1">
    <source>
        <dbReference type="SAM" id="SignalP"/>
    </source>
</evidence>
<evidence type="ECO:0000259" key="2">
    <source>
        <dbReference type="Pfam" id="PF07969"/>
    </source>
</evidence>
<feature type="chain" id="PRO_5045345020" description="Amidohydrolase 3 domain-containing protein" evidence="1">
    <location>
        <begin position="23"/>
        <end position="586"/>
    </location>
</feature>
<evidence type="ECO:0000313" key="4">
    <source>
        <dbReference type="Proteomes" id="UP000267341"/>
    </source>
</evidence>
<organism evidence="3 4">
    <name type="scientific">Yokenella regensburgei</name>
    <dbReference type="NCBI Taxonomy" id="158877"/>
    <lineage>
        <taxon>Bacteria</taxon>
        <taxon>Pseudomonadati</taxon>
        <taxon>Pseudomonadota</taxon>
        <taxon>Gammaproteobacteria</taxon>
        <taxon>Enterobacterales</taxon>
        <taxon>Enterobacteriaceae</taxon>
        <taxon>Yokenella</taxon>
    </lineage>
</organism>
<sequence length="586" mass="64295">MRFLFPCVLSVCCMTSSLPALSSADLIFHSGKIYTAEDKQSLQEAIAIENGKILAVGDDKDILRLKQPGTRVVDLQGKVMMPGLLDAHSHAIRGGLQLLSTDIDSQMVSIATLESVMREGDKSGKARRGDILLVNGFPSSYWSHLDELDKHFNQGEWKDRPIIFVAWDQHTGWANNTLLKRYGVTAEQVKALKGEAVNTIGHHQDGTPNGFLADAGLYSLMERLPPYSQQKLLKGAREALSEYHRLGVTGWMDPIANDAPGVKFTNASVGVLPIYQALAEKGELTAHVAALMLAPSKATPRDLDELDKVRQRYLNVPNLTIPGIKVFADGVAEYPAQTAAMLEPYRNTGKYGELLLDPATFGKLVTAADKRGWLVHIHAIGDRAVRASLDGIEEARKAGDSQIPHSITHMQTVNPQDFPRFKSLGVIAVMQLFWAAADPNSVDLFKPYVSTTAFENQYPVHSMIADGAVIAGASDWPVSTPSPWKAIYQGMTRKGPEGVLDPAEKLDRMDLFQAYTINAAKAMRLDKQIGSLEKGKQADLVILDRDIFTVSPEAVRDTQVIKTYFAGQEVYTAPQPHNKEAKNESL</sequence>
<dbReference type="InterPro" id="IPR033932">
    <property type="entry name" value="YtcJ-like"/>
</dbReference>
<dbReference type="SUPFAM" id="SSF51556">
    <property type="entry name" value="Metallo-dependent hydrolases"/>
    <property type="match status" value="1"/>
</dbReference>
<keyword evidence="4" id="KW-1185">Reference proteome</keyword>
<feature type="signal peptide" evidence="1">
    <location>
        <begin position="1"/>
        <end position="22"/>
    </location>
</feature>
<dbReference type="Gene3D" id="2.30.40.10">
    <property type="entry name" value="Urease, subunit C, domain 1"/>
    <property type="match status" value="1"/>
</dbReference>
<dbReference type="CDD" id="cd01300">
    <property type="entry name" value="YtcJ_like"/>
    <property type="match status" value="1"/>
</dbReference>
<keyword evidence="1" id="KW-0732">Signal</keyword>
<dbReference type="InterPro" id="IPR032466">
    <property type="entry name" value="Metal_Hydrolase"/>
</dbReference>
<protein>
    <recommendedName>
        <fullName evidence="2">Amidohydrolase 3 domain-containing protein</fullName>
    </recommendedName>
</protein>
<name>A0ABX9S101_9ENTR</name>
<reference evidence="3 4" key="1">
    <citation type="submission" date="2018-10" db="EMBL/GenBank/DDBJ databases">
        <title>Genomic Encyclopedia of Type Strains, Phase IV (KMG-IV): sequencing the most valuable type-strain genomes for metagenomic binning, comparative biology and taxonomic classification.</title>
        <authorList>
            <person name="Goeker M."/>
        </authorList>
    </citation>
    <scope>NUCLEOTIDE SEQUENCE [LARGE SCALE GENOMIC DNA]</scope>
    <source>
        <strain evidence="3 4">DSM 5079</strain>
    </source>
</reference>
<feature type="domain" description="Amidohydrolase 3" evidence="2">
    <location>
        <begin position="71"/>
        <end position="571"/>
    </location>
</feature>
<evidence type="ECO:0000313" key="3">
    <source>
        <dbReference type="EMBL" id="RKR64495.1"/>
    </source>
</evidence>
<dbReference type="InterPro" id="IPR011059">
    <property type="entry name" value="Metal-dep_hydrolase_composite"/>
</dbReference>
<dbReference type="Gene3D" id="3.10.310.70">
    <property type="match status" value="1"/>
</dbReference>
<dbReference type="PANTHER" id="PTHR22642">
    <property type="entry name" value="IMIDAZOLONEPROPIONASE"/>
    <property type="match status" value="1"/>
</dbReference>
<dbReference type="SUPFAM" id="SSF51338">
    <property type="entry name" value="Composite domain of metallo-dependent hydrolases"/>
    <property type="match status" value="1"/>
</dbReference>
<dbReference type="Proteomes" id="UP000267341">
    <property type="component" value="Unassembled WGS sequence"/>
</dbReference>
<dbReference type="Pfam" id="PF07969">
    <property type="entry name" value="Amidohydro_3"/>
    <property type="match status" value="1"/>
</dbReference>
<dbReference type="PANTHER" id="PTHR22642:SF2">
    <property type="entry name" value="PROTEIN LONG AFTER FAR-RED 3"/>
    <property type="match status" value="1"/>
</dbReference>